<feature type="transmembrane region" description="Helical" evidence="2">
    <location>
        <begin position="146"/>
        <end position="169"/>
    </location>
</feature>
<feature type="transmembrane region" description="Helical" evidence="2">
    <location>
        <begin position="21"/>
        <end position="43"/>
    </location>
</feature>
<dbReference type="OrthoDB" id="2403833at2759"/>
<dbReference type="EMBL" id="CAJVPQ010018653">
    <property type="protein sequence ID" value="CAG8751580.1"/>
    <property type="molecule type" value="Genomic_DNA"/>
</dbReference>
<evidence type="ECO:0000256" key="2">
    <source>
        <dbReference type="SAM" id="Phobius"/>
    </source>
</evidence>
<keyword evidence="2" id="KW-0812">Transmembrane</keyword>
<dbReference type="AlphaFoldDB" id="A0A9N9IU71"/>
<evidence type="ECO:0000313" key="3">
    <source>
        <dbReference type="EMBL" id="CAG8751580.1"/>
    </source>
</evidence>
<dbReference type="Proteomes" id="UP000789570">
    <property type="component" value="Unassembled WGS sequence"/>
</dbReference>
<accession>A0A9N9IU71</accession>
<keyword evidence="4" id="KW-1185">Reference proteome</keyword>
<feature type="compositionally biased region" description="Low complexity" evidence="1">
    <location>
        <begin position="188"/>
        <end position="197"/>
    </location>
</feature>
<keyword evidence="2" id="KW-1133">Transmembrane helix</keyword>
<comment type="caution">
    <text evidence="3">The sequence shown here is derived from an EMBL/GenBank/DDBJ whole genome shotgun (WGS) entry which is preliminary data.</text>
</comment>
<feature type="non-terminal residue" evidence="3">
    <location>
        <position position="1"/>
    </location>
</feature>
<feature type="compositionally biased region" description="Basic residues" evidence="1">
    <location>
        <begin position="198"/>
        <end position="211"/>
    </location>
</feature>
<name>A0A9N9IU71_9GLOM</name>
<sequence length="211" mass="24719">NGRFIYEYFMELYTQPSIFRILKVFQLLFAFTCLALEITQLVASSKYEPLMLIRLEEFGAFSNPGVKIYFYVVIPLTIVAVGWYLIYFNFYWRNPSTYRDIGIDGFFSILWVTAGLTRLYPVYYNLNPKCPKSENFAYEKHLVCSTYIASLSIGWVNAALFVISTIFSYKLSKELEWRGNLNSLSRRQSTSSQFSRRNSSRRSSTRRSSIR</sequence>
<organism evidence="3 4">
    <name type="scientific">Funneliformis caledonium</name>
    <dbReference type="NCBI Taxonomy" id="1117310"/>
    <lineage>
        <taxon>Eukaryota</taxon>
        <taxon>Fungi</taxon>
        <taxon>Fungi incertae sedis</taxon>
        <taxon>Mucoromycota</taxon>
        <taxon>Glomeromycotina</taxon>
        <taxon>Glomeromycetes</taxon>
        <taxon>Glomerales</taxon>
        <taxon>Glomeraceae</taxon>
        <taxon>Funneliformis</taxon>
    </lineage>
</organism>
<feature type="transmembrane region" description="Helical" evidence="2">
    <location>
        <begin position="68"/>
        <end position="91"/>
    </location>
</feature>
<reference evidence="3" key="1">
    <citation type="submission" date="2021-06" db="EMBL/GenBank/DDBJ databases">
        <authorList>
            <person name="Kallberg Y."/>
            <person name="Tangrot J."/>
            <person name="Rosling A."/>
        </authorList>
    </citation>
    <scope>NUCLEOTIDE SEQUENCE</scope>
    <source>
        <strain evidence="3">UK204</strain>
    </source>
</reference>
<evidence type="ECO:0000256" key="1">
    <source>
        <dbReference type="SAM" id="MobiDB-lite"/>
    </source>
</evidence>
<proteinExistence type="predicted"/>
<protein>
    <submittedName>
        <fullName evidence="3">8531_t:CDS:1</fullName>
    </submittedName>
</protein>
<feature type="transmembrane region" description="Helical" evidence="2">
    <location>
        <begin position="103"/>
        <end position="126"/>
    </location>
</feature>
<gene>
    <name evidence="3" type="ORF">FCALED_LOCUS16359</name>
</gene>
<feature type="region of interest" description="Disordered" evidence="1">
    <location>
        <begin position="188"/>
        <end position="211"/>
    </location>
</feature>
<evidence type="ECO:0000313" key="4">
    <source>
        <dbReference type="Proteomes" id="UP000789570"/>
    </source>
</evidence>
<keyword evidence="2" id="KW-0472">Membrane</keyword>